<name>A0ABV3TMS8_9RHOB</name>
<dbReference type="Pfam" id="PF07883">
    <property type="entry name" value="Cupin_2"/>
    <property type="match status" value="1"/>
</dbReference>
<dbReference type="PANTHER" id="PTHR40112">
    <property type="entry name" value="H2HPP ISOMERASE"/>
    <property type="match status" value="1"/>
</dbReference>
<evidence type="ECO:0000259" key="1">
    <source>
        <dbReference type="Pfam" id="PF07883"/>
    </source>
</evidence>
<feature type="domain" description="Cupin type-2" evidence="1">
    <location>
        <begin position="39"/>
        <end position="102"/>
    </location>
</feature>
<dbReference type="RefSeq" id="WP_368392227.1">
    <property type="nucleotide sequence ID" value="NZ_JBFRYC010000007.1"/>
</dbReference>
<keyword evidence="3" id="KW-1185">Reference proteome</keyword>
<gene>
    <name evidence="2" type="ORF">AB4874_12520</name>
</gene>
<dbReference type="EMBL" id="JBFRYC010000007">
    <property type="protein sequence ID" value="MEX1662465.1"/>
    <property type="molecule type" value="Genomic_DNA"/>
</dbReference>
<sequence>MLIDWSALPTVGGMRAGSDRQGICGDKISAVRVVTEPDAEFDGKTHWHENEQLLVMVEGMVRVTIDDREMEANPGDLIFFPAGSRHAAIGVGPEGAVYYEIFAPARPDQLPGWVGSSVLRFD</sequence>
<comment type="caution">
    <text evidence="2">The sequence shown here is derived from an EMBL/GenBank/DDBJ whole genome shotgun (WGS) entry which is preliminary data.</text>
</comment>
<dbReference type="Proteomes" id="UP001557465">
    <property type="component" value="Unassembled WGS sequence"/>
</dbReference>
<dbReference type="InterPro" id="IPR052535">
    <property type="entry name" value="Bacilysin_H2HPP_isomerase"/>
</dbReference>
<accession>A0ABV3TMS8</accession>
<dbReference type="Gene3D" id="2.60.120.10">
    <property type="entry name" value="Jelly Rolls"/>
    <property type="match status" value="1"/>
</dbReference>
<proteinExistence type="predicted"/>
<dbReference type="PANTHER" id="PTHR40112:SF1">
    <property type="entry name" value="H2HPP ISOMERASE"/>
    <property type="match status" value="1"/>
</dbReference>
<evidence type="ECO:0000313" key="2">
    <source>
        <dbReference type="EMBL" id="MEX1662465.1"/>
    </source>
</evidence>
<protein>
    <submittedName>
        <fullName evidence="2">Cupin domain-containing protein</fullName>
    </submittedName>
</protein>
<evidence type="ECO:0000313" key="3">
    <source>
        <dbReference type="Proteomes" id="UP001557465"/>
    </source>
</evidence>
<organism evidence="2 3">
    <name type="scientific">Thioclava arctica</name>
    <dbReference type="NCBI Taxonomy" id="3238301"/>
    <lineage>
        <taxon>Bacteria</taxon>
        <taxon>Pseudomonadati</taxon>
        <taxon>Pseudomonadota</taxon>
        <taxon>Alphaproteobacteria</taxon>
        <taxon>Rhodobacterales</taxon>
        <taxon>Paracoccaceae</taxon>
        <taxon>Thioclava</taxon>
    </lineage>
</organism>
<dbReference type="InterPro" id="IPR011051">
    <property type="entry name" value="RmlC_Cupin_sf"/>
</dbReference>
<dbReference type="InterPro" id="IPR013096">
    <property type="entry name" value="Cupin_2"/>
</dbReference>
<dbReference type="SUPFAM" id="SSF51182">
    <property type="entry name" value="RmlC-like cupins"/>
    <property type="match status" value="1"/>
</dbReference>
<dbReference type="InterPro" id="IPR014710">
    <property type="entry name" value="RmlC-like_jellyroll"/>
</dbReference>
<reference evidence="2 3" key="1">
    <citation type="journal article" date="2011" name="Int. J. Syst. Evol. Microbiol.">
        <title>Zhongshania antarctica gen. nov., sp. nov. and Zhongshania guokunii sp. nov., gammaproteobacteria respectively isolated from coastal attached (fast) ice and surface seawater of the Antarctic.</title>
        <authorList>
            <person name="Li H.J."/>
            <person name="Zhang X.Y."/>
            <person name="Chen C.X."/>
            <person name="Zhang Y.J."/>
            <person name="Gao Z.M."/>
            <person name="Yu Y."/>
            <person name="Chen X.L."/>
            <person name="Chen B."/>
            <person name="Zhang Y.Z."/>
        </authorList>
    </citation>
    <scope>NUCLEOTIDE SEQUENCE [LARGE SCALE GENOMIC DNA]</scope>
    <source>
        <strain evidence="2 3">15-R06ZXC-3</strain>
    </source>
</reference>